<feature type="region of interest" description="Disordered" evidence="1">
    <location>
        <begin position="138"/>
        <end position="163"/>
    </location>
</feature>
<organism evidence="2 3">
    <name type="scientific">Paralvinella palmiformis</name>
    <dbReference type="NCBI Taxonomy" id="53620"/>
    <lineage>
        <taxon>Eukaryota</taxon>
        <taxon>Metazoa</taxon>
        <taxon>Spiralia</taxon>
        <taxon>Lophotrochozoa</taxon>
        <taxon>Annelida</taxon>
        <taxon>Polychaeta</taxon>
        <taxon>Sedentaria</taxon>
        <taxon>Canalipalpata</taxon>
        <taxon>Terebellida</taxon>
        <taxon>Terebelliformia</taxon>
        <taxon>Alvinellidae</taxon>
        <taxon>Paralvinella</taxon>
    </lineage>
</organism>
<dbReference type="GO" id="GO:0000184">
    <property type="term" value="P:nuclear-transcribed mRNA catabolic process, nonsense-mediated decay"/>
    <property type="evidence" value="ECO:0007669"/>
    <property type="project" value="InterPro"/>
</dbReference>
<name>A0AAD9N5I0_9ANNE</name>
<gene>
    <name evidence="2" type="ORF">LSH36_189g01005</name>
</gene>
<accession>A0AAD9N5I0</accession>
<evidence type="ECO:0000256" key="1">
    <source>
        <dbReference type="SAM" id="MobiDB-lite"/>
    </source>
</evidence>
<feature type="compositionally biased region" description="Low complexity" evidence="1">
    <location>
        <begin position="146"/>
        <end position="161"/>
    </location>
</feature>
<protein>
    <submittedName>
        <fullName evidence="2">Uncharacterized protein</fullName>
    </submittedName>
</protein>
<dbReference type="EMBL" id="JAODUP010000189">
    <property type="protein sequence ID" value="KAK2157525.1"/>
    <property type="molecule type" value="Genomic_DNA"/>
</dbReference>
<dbReference type="Proteomes" id="UP001208570">
    <property type="component" value="Unassembled WGS sequence"/>
</dbReference>
<comment type="caution">
    <text evidence="2">The sequence shown here is derived from an EMBL/GenBank/DDBJ whole genome shotgun (WGS) entry which is preliminary data.</text>
</comment>
<dbReference type="InterPro" id="IPR031559">
    <property type="entry name" value="SMG1"/>
</dbReference>
<dbReference type="AlphaFoldDB" id="A0AAD9N5I0"/>
<dbReference type="GO" id="GO:0004674">
    <property type="term" value="F:protein serine/threonine kinase activity"/>
    <property type="evidence" value="ECO:0007669"/>
    <property type="project" value="InterPro"/>
</dbReference>
<evidence type="ECO:0000313" key="3">
    <source>
        <dbReference type="Proteomes" id="UP001208570"/>
    </source>
</evidence>
<sequence length="198" mass="22112">MSTMKKHIEVRTNQVYDTHLIYSGVIGLQSSWEISMKGVLKYELSPVPTSMYEDNGGMMTTKTKSVLKQKLQVEHSSRTGSKCEAVIIDRSALLWVWSKEVLGRKLSWIKAAMEQASGKYEAALADYKSCLNHCRSPDHLEETRDSSSTLSDSGTSSSVGSPKHIIDGLQKLALLSRHDNTKTNRLALNTDQTCTWIM</sequence>
<proteinExistence type="predicted"/>
<dbReference type="Pfam" id="PF15785">
    <property type="entry name" value="SMG1"/>
    <property type="match status" value="1"/>
</dbReference>
<reference evidence="2" key="1">
    <citation type="journal article" date="2023" name="Mol. Biol. Evol.">
        <title>Third-Generation Sequencing Reveals the Adaptive Role of the Epigenome in Three Deep-Sea Polychaetes.</title>
        <authorList>
            <person name="Perez M."/>
            <person name="Aroh O."/>
            <person name="Sun Y."/>
            <person name="Lan Y."/>
            <person name="Juniper S.K."/>
            <person name="Young C.R."/>
            <person name="Angers B."/>
            <person name="Qian P.Y."/>
        </authorList>
    </citation>
    <scope>NUCLEOTIDE SEQUENCE</scope>
    <source>
        <strain evidence="2">P08H-3</strain>
    </source>
</reference>
<evidence type="ECO:0000313" key="2">
    <source>
        <dbReference type="EMBL" id="KAK2157525.1"/>
    </source>
</evidence>
<keyword evidence="3" id="KW-1185">Reference proteome</keyword>